<feature type="binding site" evidence="6">
    <location>
        <position position="142"/>
    </location>
    <ligand>
        <name>S-adenosyl-L-methionine</name>
        <dbReference type="ChEBI" id="CHEBI:59789"/>
    </ligand>
</feature>
<feature type="binding site" evidence="6">
    <location>
        <position position="233"/>
    </location>
    <ligand>
        <name>S-adenosyl-L-methionine</name>
        <dbReference type="ChEBI" id="CHEBI:59789"/>
    </ligand>
</feature>
<evidence type="ECO:0000256" key="4">
    <source>
        <dbReference type="ARBA" id="ARBA00022679"/>
    </source>
</evidence>
<dbReference type="Proteomes" id="UP000631694">
    <property type="component" value="Unassembled WGS sequence"/>
</dbReference>
<feature type="binding site" evidence="6">
    <location>
        <position position="187"/>
    </location>
    <ligand>
        <name>S-adenosyl-L-methionine</name>
        <dbReference type="ChEBI" id="CHEBI:59789"/>
    </ligand>
</feature>
<comment type="catalytic activity">
    <reaction evidence="6">
        <text>L-lysyl-[protein] + 3 S-adenosyl-L-methionine = N(6),N(6),N(6)-trimethyl-L-lysyl-[protein] + 3 S-adenosyl-L-homocysteine + 3 H(+)</text>
        <dbReference type="Rhea" id="RHEA:54192"/>
        <dbReference type="Rhea" id="RHEA-COMP:9752"/>
        <dbReference type="Rhea" id="RHEA-COMP:13826"/>
        <dbReference type="ChEBI" id="CHEBI:15378"/>
        <dbReference type="ChEBI" id="CHEBI:29969"/>
        <dbReference type="ChEBI" id="CHEBI:57856"/>
        <dbReference type="ChEBI" id="CHEBI:59789"/>
        <dbReference type="ChEBI" id="CHEBI:61961"/>
    </reaction>
</comment>
<dbReference type="PANTHER" id="PTHR43648:SF1">
    <property type="entry name" value="ELECTRON TRANSFER FLAVOPROTEIN BETA SUBUNIT LYSINE METHYLTRANSFERASE"/>
    <property type="match status" value="1"/>
</dbReference>
<dbReference type="SUPFAM" id="SSF53335">
    <property type="entry name" value="S-adenosyl-L-methionine-dependent methyltransferases"/>
    <property type="match status" value="1"/>
</dbReference>
<keyword evidence="4 6" id="KW-0808">Transferase</keyword>
<organism evidence="7 8">
    <name type="scientific">Methylobrevis albus</name>
    <dbReference type="NCBI Taxonomy" id="2793297"/>
    <lineage>
        <taxon>Bacteria</taxon>
        <taxon>Pseudomonadati</taxon>
        <taxon>Pseudomonadota</taxon>
        <taxon>Alphaproteobacteria</taxon>
        <taxon>Hyphomicrobiales</taxon>
        <taxon>Pleomorphomonadaceae</taxon>
        <taxon>Methylobrevis</taxon>
    </lineage>
</organism>
<keyword evidence="2 6" id="KW-0963">Cytoplasm</keyword>
<dbReference type="GO" id="GO:0005840">
    <property type="term" value="C:ribosome"/>
    <property type="evidence" value="ECO:0007669"/>
    <property type="project" value="UniProtKB-KW"/>
</dbReference>
<keyword evidence="3 6" id="KW-0489">Methyltransferase</keyword>
<keyword evidence="7" id="KW-0689">Ribosomal protein</keyword>
<evidence type="ECO:0000256" key="2">
    <source>
        <dbReference type="ARBA" id="ARBA00022490"/>
    </source>
</evidence>
<feature type="binding site" evidence="6">
    <location>
        <position position="165"/>
    </location>
    <ligand>
        <name>S-adenosyl-L-methionine</name>
        <dbReference type="ChEBI" id="CHEBI:59789"/>
    </ligand>
</feature>
<dbReference type="EMBL" id="JADZLT010000040">
    <property type="protein sequence ID" value="MBH0236701.1"/>
    <property type="molecule type" value="Genomic_DNA"/>
</dbReference>
<keyword evidence="7" id="KW-0687">Ribonucleoprotein</keyword>
<evidence type="ECO:0000313" key="8">
    <source>
        <dbReference type="Proteomes" id="UP000631694"/>
    </source>
</evidence>
<comment type="caution">
    <text evidence="7">The sequence shown here is derived from an EMBL/GenBank/DDBJ whole genome shotgun (WGS) entry which is preliminary data.</text>
</comment>
<comment type="similarity">
    <text evidence="1 6">Belongs to the methyltransferase superfamily. PrmA family.</text>
</comment>
<dbReference type="InterPro" id="IPR004498">
    <property type="entry name" value="Ribosomal_PrmA_MeTrfase"/>
</dbReference>
<evidence type="ECO:0000256" key="6">
    <source>
        <dbReference type="HAMAP-Rule" id="MF_00735"/>
    </source>
</evidence>
<dbReference type="InterPro" id="IPR050078">
    <property type="entry name" value="Ribosomal_L11_MeTrfase_PrmA"/>
</dbReference>
<dbReference type="EC" id="2.1.1.-" evidence="6"/>
<evidence type="ECO:0000256" key="3">
    <source>
        <dbReference type="ARBA" id="ARBA00022603"/>
    </source>
</evidence>
<dbReference type="GO" id="GO:0032259">
    <property type="term" value="P:methylation"/>
    <property type="evidence" value="ECO:0007669"/>
    <property type="project" value="UniProtKB-KW"/>
</dbReference>
<dbReference type="GO" id="GO:0008276">
    <property type="term" value="F:protein methyltransferase activity"/>
    <property type="evidence" value="ECO:0007669"/>
    <property type="project" value="UniProtKB-UniRule"/>
</dbReference>
<accession>A0A931HZX2</accession>
<protein>
    <recommendedName>
        <fullName evidence="6">Ribosomal protein L11 methyltransferase</fullName>
        <shortName evidence="6">L11 Mtase</shortName>
        <ecNumber evidence="6">2.1.1.-</ecNumber>
    </recommendedName>
</protein>
<comment type="subcellular location">
    <subcellularLocation>
        <location evidence="6">Cytoplasm</location>
    </subcellularLocation>
</comment>
<evidence type="ECO:0000313" key="7">
    <source>
        <dbReference type="EMBL" id="MBH0236701.1"/>
    </source>
</evidence>
<keyword evidence="5 6" id="KW-0949">S-adenosyl-L-methionine</keyword>
<name>A0A931HZX2_9HYPH</name>
<dbReference type="InterPro" id="IPR029063">
    <property type="entry name" value="SAM-dependent_MTases_sf"/>
</dbReference>
<dbReference type="CDD" id="cd02440">
    <property type="entry name" value="AdoMet_MTases"/>
    <property type="match status" value="1"/>
</dbReference>
<dbReference type="AlphaFoldDB" id="A0A931HZX2"/>
<sequence length="304" mass="31953">MPQIHARILAGQMEAERIARLLEEALGEDVPVAWSEQGEPAEIGATDDAPWAVDAYFDDGDPDEIAARLRDILGADGFAAPMEVVALPDVDWVKLSLDGLAPVVAGRFVVHGAHDRGRLPAGAIGLEIEANQAFGTGHHPTTWGCLVALSQALRRRRFASVLDLGTGSGVLAIGYAKLTRQPALASDIDPVSVRIAAENAALNGVGRLVAAVTAEGFAHPRLATGRFDLVLANILASPLKTLAPSVARRTTPGAVVILSGLLAAQAPAVDAAYRASGFRRRAAFVRDGWATLVLEKPGRPRRDA</sequence>
<dbReference type="NCBIfam" id="NF001784">
    <property type="entry name" value="PRK00517.2-1"/>
    <property type="match status" value="1"/>
</dbReference>
<evidence type="ECO:0000256" key="1">
    <source>
        <dbReference type="ARBA" id="ARBA00009741"/>
    </source>
</evidence>
<proteinExistence type="inferred from homology"/>
<gene>
    <name evidence="6" type="primary">prmA</name>
    <name evidence="7" type="ORF">I5731_02600</name>
</gene>
<dbReference type="Pfam" id="PF06325">
    <property type="entry name" value="PrmA"/>
    <property type="match status" value="1"/>
</dbReference>
<dbReference type="Gene3D" id="3.40.50.150">
    <property type="entry name" value="Vaccinia Virus protein VP39"/>
    <property type="match status" value="1"/>
</dbReference>
<dbReference type="GO" id="GO:0005737">
    <property type="term" value="C:cytoplasm"/>
    <property type="evidence" value="ECO:0007669"/>
    <property type="project" value="UniProtKB-SubCell"/>
</dbReference>
<dbReference type="PANTHER" id="PTHR43648">
    <property type="entry name" value="ELECTRON TRANSFER FLAVOPROTEIN BETA SUBUNIT LYSINE METHYLTRANSFERASE"/>
    <property type="match status" value="1"/>
</dbReference>
<comment type="function">
    <text evidence="6">Methylates ribosomal protein L11.</text>
</comment>
<dbReference type="HAMAP" id="MF_00735">
    <property type="entry name" value="Methyltr_PrmA"/>
    <property type="match status" value="1"/>
</dbReference>
<evidence type="ECO:0000256" key="5">
    <source>
        <dbReference type="ARBA" id="ARBA00022691"/>
    </source>
</evidence>
<reference evidence="7" key="1">
    <citation type="submission" date="2020-12" db="EMBL/GenBank/DDBJ databases">
        <title>Methylobrevis albus sp. nov., isolated from fresh water lack sediment.</title>
        <authorList>
            <person name="Zou Q."/>
        </authorList>
    </citation>
    <scope>NUCLEOTIDE SEQUENCE</scope>
    <source>
        <strain evidence="7">L22</strain>
    </source>
</reference>
<keyword evidence="8" id="KW-1185">Reference proteome</keyword>
<dbReference type="RefSeq" id="WP_197309803.1">
    <property type="nucleotide sequence ID" value="NZ_JADZLT010000040.1"/>
</dbReference>